<dbReference type="EMBL" id="QVID01000001">
    <property type="protein sequence ID" value="RFN58861.1"/>
    <property type="molecule type" value="Genomic_DNA"/>
</dbReference>
<keyword evidence="5" id="KW-1185">Reference proteome</keyword>
<dbReference type="Pfam" id="PF18962">
    <property type="entry name" value="Por_Secre_tail"/>
    <property type="match status" value="1"/>
</dbReference>
<name>A0A3E1Q9Q6_9FLAO</name>
<dbReference type="NCBIfam" id="TIGR04183">
    <property type="entry name" value="Por_Secre_tail"/>
    <property type="match status" value="1"/>
</dbReference>
<protein>
    <submittedName>
        <fullName evidence="4">T9SS C-terminal target domain-containing protein</fullName>
    </submittedName>
</protein>
<feature type="signal peptide" evidence="2">
    <location>
        <begin position="1"/>
        <end position="19"/>
    </location>
</feature>
<feature type="domain" description="Secretion system C-terminal sorting" evidence="3">
    <location>
        <begin position="748"/>
        <end position="818"/>
    </location>
</feature>
<dbReference type="InterPro" id="IPR026444">
    <property type="entry name" value="Secre_tail"/>
</dbReference>
<reference evidence="4 5" key="1">
    <citation type="journal article" date="2007" name="Int. J. Syst. Evol. Microbiol.">
        <title>Marixanthomonas ophiurae gen. nov., sp. nov., a marine bacterium of the family Flavobacteriaceae isolated from a deep-sea brittle star.</title>
        <authorList>
            <person name="Romanenko L.A."/>
            <person name="Uchino M."/>
            <person name="Frolova G.M."/>
            <person name="Mikhailov V.V."/>
        </authorList>
    </citation>
    <scope>NUCLEOTIDE SEQUENCE [LARGE SCALE GENOMIC DNA]</scope>
    <source>
        <strain evidence="4 5">KMM 3046</strain>
    </source>
</reference>
<comment type="caution">
    <text evidence="4">The sequence shown here is derived from an EMBL/GenBank/DDBJ whole genome shotgun (WGS) entry which is preliminary data.</text>
</comment>
<dbReference type="Pfam" id="PF13517">
    <property type="entry name" value="FG-GAP_3"/>
    <property type="match status" value="5"/>
</dbReference>
<gene>
    <name evidence="4" type="ORF">DZ858_01920</name>
</gene>
<feature type="chain" id="PRO_5017714538" evidence="2">
    <location>
        <begin position="20"/>
        <end position="820"/>
    </location>
</feature>
<evidence type="ECO:0000313" key="5">
    <source>
        <dbReference type="Proteomes" id="UP000261082"/>
    </source>
</evidence>
<evidence type="ECO:0000313" key="4">
    <source>
        <dbReference type="EMBL" id="RFN58861.1"/>
    </source>
</evidence>
<dbReference type="SUPFAM" id="SSF69318">
    <property type="entry name" value="Integrin alpha N-terminal domain"/>
    <property type="match status" value="2"/>
</dbReference>
<evidence type="ECO:0000259" key="3">
    <source>
        <dbReference type="Pfam" id="PF18962"/>
    </source>
</evidence>
<sequence>MKTHLLTIFVCLLAFCNYAQVDFEEKTVIDNQNATNNARSVFAADIDGDGDMDILSASSDDDKIAWYENTNGQGAYGNQQLISTEANGAQSVFAIDIDGDSDMDVLSASSFDNKIAWYENLDGQGTFSSQQIITTNAFNAQSVFAADIDGDGNMDVLSASGPYGEGKIAWHQNIDGLGNFGTQQIITTEINLAQSVFAADIDGDGDIDVLANSLVNQNLAWYENTNGQGDFVAQQIVSSTSTSSISAADIDNDGNIDVVSAGGDQVAWFKNLDGEGSFGPQQVILTTSSSAYDAITSDIDGDGDLDVVSGFFSDDTTPAIVWNENLDGAGNFGTMQEINNTAQYAISLYLNDINNDGNIDVLFASQDRIGYNKNVDGNGTFETQQNITYNVEAPTSVYAADINGDGNMDILSASEIDGEIAWYENLEGYGNFSLQKSISQKMFGTRTVVASDIDGDNDMDVLATVNTKIEWYENLDGNGNFSLHKNIITDQYASFVDASIADIDRDGDKDVVSASFFSGKLSWFENMDGQGNFGPEYIIADDSGFAPISIDIVDLNNDGALDIVSAALNDGEVNWHENLNGEGDFGPPQLITSSYNNNVDFVQGSDLDGDNDVDIIITNRSDGKIVWFENTNSQGSFSQEKIITTEVDTPLATYSVDLDNDGDLDVISASADDNKVAWYENMDGLGNFSSQNIISNNADGANSIYAADIDSDGDVDVISSLALDNQINWYKNSLILKLNETPTLDFSIHPNPSSDYLNITLQKEITQIAVYNNVGQLVMEPVDFTNDNPTINTATLATGIYFIKIKTEDGKVGIRKFIKI</sequence>
<proteinExistence type="predicted"/>
<accession>A0A3E1Q9Q6</accession>
<evidence type="ECO:0000256" key="2">
    <source>
        <dbReference type="SAM" id="SignalP"/>
    </source>
</evidence>
<dbReference type="InterPro" id="IPR013517">
    <property type="entry name" value="FG-GAP"/>
</dbReference>
<dbReference type="PANTHER" id="PTHR44103">
    <property type="entry name" value="PROPROTEIN CONVERTASE P"/>
    <property type="match status" value="1"/>
</dbReference>
<dbReference type="InterPro" id="IPR028994">
    <property type="entry name" value="Integrin_alpha_N"/>
</dbReference>
<dbReference type="PANTHER" id="PTHR44103:SF1">
    <property type="entry name" value="PROPROTEIN CONVERTASE P"/>
    <property type="match status" value="1"/>
</dbReference>
<organism evidence="4 5">
    <name type="scientific">Marixanthomonas ophiurae</name>
    <dbReference type="NCBI Taxonomy" id="387659"/>
    <lineage>
        <taxon>Bacteria</taxon>
        <taxon>Pseudomonadati</taxon>
        <taxon>Bacteroidota</taxon>
        <taxon>Flavobacteriia</taxon>
        <taxon>Flavobacteriales</taxon>
        <taxon>Flavobacteriaceae</taxon>
        <taxon>Marixanthomonas</taxon>
    </lineage>
</organism>
<dbReference type="OrthoDB" id="9816120at2"/>
<dbReference type="Gene3D" id="2.130.10.130">
    <property type="entry name" value="Integrin alpha, N-terminal"/>
    <property type="match status" value="2"/>
</dbReference>
<dbReference type="RefSeq" id="WP_117157885.1">
    <property type="nucleotide sequence ID" value="NZ_QVID01000001.1"/>
</dbReference>
<dbReference type="Proteomes" id="UP000261082">
    <property type="component" value="Unassembled WGS sequence"/>
</dbReference>
<evidence type="ECO:0000256" key="1">
    <source>
        <dbReference type="ARBA" id="ARBA00022729"/>
    </source>
</evidence>
<keyword evidence="1 2" id="KW-0732">Signal</keyword>
<dbReference type="AlphaFoldDB" id="A0A3E1Q9Q6"/>